<gene>
    <name evidence="2" type="ORF">BGLCM_1411</name>
    <name evidence="1" type="ORF">BIFGAL_03058</name>
</gene>
<evidence type="ECO:0000313" key="3">
    <source>
        <dbReference type="Proteomes" id="UP000003656"/>
    </source>
</evidence>
<evidence type="ECO:0000313" key="4">
    <source>
        <dbReference type="Proteomes" id="UP000029074"/>
    </source>
</evidence>
<dbReference type="EMBL" id="ABXB03000002">
    <property type="protein sequence ID" value="EFA22955.1"/>
    <property type="molecule type" value="Genomic_DNA"/>
</dbReference>
<evidence type="ECO:0000313" key="1">
    <source>
        <dbReference type="EMBL" id="EFA22955.1"/>
    </source>
</evidence>
<keyword evidence="4" id="KW-1185">Reference proteome</keyword>
<organism evidence="1 3">
    <name type="scientific">Bifidobacterium gallicum DSM 20093 = LMG 11596</name>
    <dbReference type="NCBI Taxonomy" id="561180"/>
    <lineage>
        <taxon>Bacteria</taxon>
        <taxon>Bacillati</taxon>
        <taxon>Actinomycetota</taxon>
        <taxon>Actinomycetes</taxon>
        <taxon>Bifidobacteriales</taxon>
        <taxon>Bifidobacteriaceae</taxon>
        <taxon>Bifidobacterium</taxon>
    </lineage>
</organism>
<dbReference type="Proteomes" id="UP000003656">
    <property type="component" value="Unassembled WGS sequence"/>
</dbReference>
<reference evidence="1 3" key="1">
    <citation type="submission" date="2009-11" db="EMBL/GenBank/DDBJ databases">
        <authorList>
            <person name="Weinstock G."/>
            <person name="Sodergren E."/>
            <person name="Clifton S."/>
            <person name="Fulton L."/>
            <person name="Fulton B."/>
            <person name="Courtney L."/>
            <person name="Fronick C."/>
            <person name="Harrison M."/>
            <person name="Strong C."/>
            <person name="Farmer C."/>
            <person name="Delahaunty K."/>
            <person name="Markovic C."/>
            <person name="Hall O."/>
            <person name="Minx P."/>
            <person name="Tomlinson C."/>
            <person name="Mitreva M."/>
            <person name="Nelson J."/>
            <person name="Hou S."/>
            <person name="Wollam A."/>
            <person name="Pepin K.H."/>
            <person name="Johnson M."/>
            <person name="Bhonagiri V."/>
            <person name="Nash W.E."/>
            <person name="Warren W."/>
            <person name="Chinwalla A."/>
            <person name="Mardis E.R."/>
            <person name="Wilson R.K."/>
        </authorList>
    </citation>
    <scope>NUCLEOTIDE SEQUENCE [LARGE SCALE GENOMIC DNA]</scope>
    <source>
        <strain evidence="1 3">DSM 20093</strain>
    </source>
</reference>
<dbReference type="OrthoDB" id="3172126at2"/>
<proteinExistence type="predicted"/>
<evidence type="ECO:0008006" key="5">
    <source>
        <dbReference type="Google" id="ProtNLM"/>
    </source>
</evidence>
<accession>D1NTA1</accession>
<comment type="caution">
    <text evidence="1">The sequence shown here is derived from an EMBL/GenBank/DDBJ whole genome shotgun (WGS) entry which is preliminary data.</text>
</comment>
<dbReference type="eggNOG" id="COG5340">
    <property type="taxonomic scope" value="Bacteria"/>
</dbReference>
<reference evidence="2 4" key="2">
    <citation type="submission" date="2014-03" db="EMBL/GenBank/DDBJ databases">
        <title>Genomics of Bifidobacteria.</title>
        <authorList>
            <person name="Ventura M."/>
            <person name="Milani C."/>
            <person name="Lugli G.A."/>
        </authorList>
    </citation>
    <scope>NUCLEOTIDE SEQUENCE [LARGE SCALE GENOMIC DNA]</scope>
    <source>
        <strain evidence="2 4">LMG 11596</strain>
    </source>
</reference>
<name>D1NTA1_9BIFI</name>
<dbReference type="STRING" id="561180.BIFGAL_03058"/>
<sequence>MGEAQEAGRCLITSGEVRRTVRDRTATGEFTQIMPGIYYPTDAWNQLSVQGQTLMLLRSLQIQHPQWVFTGMHAAMLHNLYYSTLVLGKRGIHILTTRGTGPADRTHVKRHHVAAIEYEEIQGIKVATGARTVVDCANNYEFRDALGVADSYLRSGGYFADIYAAANDHCTPQLVDVLRYTDQASESGGESFSRGTMIEMGYVVPLLQVVICVQPENQMRRLDYVWILPDGTWQVFECDGMQKYVDPETNRIINNRVSDQLLRDKQILETGVRKVTHFTVPEAINKAPLRRKLADAGIPKASNFPRIAPLLNKHGN</sequence>
<dbReference type="AlphaFoldDB" id="D1NTA1"/>
<evidence type="ECO:0000313" key="2">
    <source>
        <dbReference type="EMBL" id="KFI57721.1"/>
    </source>
</evidence>
<dbReference type="EMBL" id="JGYW01000009">
    <property type="protein sequence ID" value="KFI57721.1"/>
    <property type="molecule type" value="Genomic_DNA"/>
</dbReference>
<dbReference type="Proteomes" id="UP000029074">
    <property type="component" value="Unassembled WGS sequence"/>
</dbReference>
<protein>
    <recommendedName>
        <fullName evidence="5">CTP synthase</fullName>
    </recommendedName>
</protein>